<dbReference type="InterPro" id="IPR000719">
    <property type="entry name" value="Prot_kinase_dom"/>
</dbReference>
<keyword evidence="17" id="KW-1185">Reference proteome</keyword>
<name>A0A1R2D0U2_9CILI</name>
<accession>A0A1R2D0U2</accession>
<dbReference type="PROSITE" id="PS50011">
    <property type="entry name" value="PROTEIN_KINASE_DOM"/>
    <property type="match status" value="1"/>
</dbReference>
<protein>
    <recommendedName>
        <fullName evidence="3">non-specific serine/threonine protein kinase</fullName>
        <ecNumber evidence="3">2.7.11.1</ecNumber>
    </recommendedName>
</protein>
<dbReference type="GO" id="GO:0046872">
    <property type="term" value="F:metal ion binding"/>
    <property type="evidence" value="ECO:0007669"/>
    <property type="project" value="UniProtKB-KW"/>
</dbReference>
<feature type="domain" description="Protein kinase" evidence="15">
    <location>
        <begin position="48"/>
        <end position="295"/>
    </location>
</feature>
<proteinExistence type="inferred from homology"/>
<evidence type="ECO:0000256" key="13">
    <source>
        <dbReference type="ARBA" id="ARBA00047899"/>
    </source>
</evidence>
<dbReference type="SMART" id="SM00220">
    <property type="entry name" value="S_TKc"/>
    <property type="match status" value="1"/>
</dbReference>
<evidence type="ECO:0000256" key="6">
    <source>
        <dbReference type="ARBA" id="ARBA00022723"/>
    </source>
</evidence>
<evidence type="ECO:0000256" key="12">
    <source>
        <dbReference type="ARBA" id="ARBA00024334"/>
    </source>
</evidence>
<comment type="catalytic activity">
    <reaction evidence="14">
        <text>L-seryl-[protein] + ATP = O-phospho-L-seryl-[protein] + ADP + H(+)</text>
        <dbReference type="Rhea" id="RHEA:17989"/>
        <dbReference type="Rhea" id="RHEA-COMP:9863"/>
        <dbReference type="Rhea" id="RHEA-COMP:11604"/>
        <dbReference type="ChEBI" id="CHEBI:15378"/>
        <dbReference type="ChEBI" id="CHEBI:29999"/>
        <dbReference type="ChEBI" id="CHEBI:30616"/>
        <dbReference type="ChEBI" id="CHEBI:83421"/>
        <dbReference type="ChEBI" id="CHEBI:456216"/>
        <dbReference type="EC" id="2.7.11.1"/>
    </reaction>
</comment>
<dbReference type="Proteomes" id="UP000187209">
    <property type="component" value="Unassembled WGS sequence"/>
</dbReference>
<dbReference type="Pfam" id="PF00069">
    <property type="entry name" value="Pkinase"/>
    <property type="match status" value="1"/>
</dbReference>
<gene>
    <name evidence="16" type="ORF">SteCoe_1916</name>
</gene>
<evidence type="ECO:0000259" key="15">
    <source>
        <dbReference type="PROSITE" id="PS50011"/>
    </source>
</evidence>
<evidence type="ECO:0000256" key="9">
    <source>
        <dbReference type="ARBA" id="ARBA00022777"/>
    </source>
</evidence>
<dbReference type="GO" id="GO:0005524">
    <property type="term" value="F:ATP binding"/>
    <property type="evidence" value="ECO:0007669"/>
    <property type="project" value="UniProtKB-KW"/>
</dbReference>
<keyword evidence="11" id="KW-0067">ATP-binding</keyword>
<dbReference type="EMBL" id="MPUH01000020">
    <property type="protein sequence ID" value="OMJ94887.1"/>
    <property type="molecule type" value="Genomic_DNA"/>
</dbReference>
<dbReference type="SUPFAM" id="SSF56112">
    <property type="entry name" value="Protein kinase-like (PK-like)"/>
    <property type="match status" value="1"/>
</dbReference>
<dbReference type="InterPro" id="IPR011009">
    <property type="entry name" value="Kinase-like_dom_sf"/>
</dbReference>
<dbReference type="InterPro" id="IPR050205">
    <property type="entry name" value="CDPK_Ser/Thr_kinases"/>
</dbReference>
<evidence type="ECO:0000256" key="10">
    <source>
        <dbReference type="ARBA" id="ARBA00022837"/>
    </source>
</evidence>
<dbReference type="FunFam" id="1.10.510.10:FF:000571">
    <property type="entry name" value="Maternal embryonic leucine zipper kinase"/>
    <property type="match status" value="1"/>
</dbReference>
<keyword evidence="9" id="KW-0418">Kinase</keyword>
<dbReference type="AlphaFoldDB" id="A0A1R2D0U2"/>
<evidence type="ECO:0000256" key="1">
    <source>
        <dbReference type="ARBA" id="ARBA00001946"/>
    </source>
</evidence>
<organism evidence="16 17">
    <name type="scientific">Stentor coeruleus</name>
    <dbReference type="NCBI Taxonomy" id="5963"/>
    <lineage>
        <taxon>Eukaryota</taxon>
        <taxon>Sar</taxon>
        <taxon>Alveolata</taxon>
        <taxon>Ciliophora</taxon>
        <taxon>Postciliodesmatophora</taxon>
        <taxon>Heterotrichea</taxon>
        <taxon>Heterotrichida</taxon>
        <taxon>Stentoridae</taxon>
        <taxon>Stentor</taxon>
    </lineage>
</organism>
<comment type="similarity">
    <text evidence="12">Belongs to the protein kinase superfamily. Ser/Thr protein kinase family. CDPK subfamily.</text>
</comment>
<keyword evidence="7" id="KW-0677">Repeat</keyword>
<dbReference type="Gene3D" id="1.10.510.10">
    <property type="entry name" value="Transferase(Phosphotransferase) domain 1"/>
    <property type="match status" value="1"/>
</dbReference>
<dbReference type="GO" id="GO:0004674">
    <property type="term" value="F:protein serine/threonine kinase activity"/>
    <property type="evidence" value="ECO:0007669"/>
    <property type="project" value="UniProtKB-KW"/>
</dbReference>
<keyword evidence="8" id="KW-0547">Nucleotide-binding</keyword>
<evidence type="ECO:0000256" key="2">
    <source>
        <dbReference type="ARBA" id="ARBA00011245"/>
    </source>
</evidence>
<dbReference type="FunFam" id="3.30.200.20:FF:000315">
    <property type="entry name" value="Calcium-dependent protein kinase 3"/>
    <property type="match status" value="1"/>
</dbReference>
<reference evidence="16 17" key="1">
    <citation type="submission" date="2016-11" db="EMBL/GenBank/DDBJ databases">
        <title>The macronuclear genome of Stentor coeruleus: a giant cell with tiny introns.</title>
        <authorList>
            <person name="Slabodnick M."/>
            <person name="Ruby J.G."/>
            <person name="Reiff S.B."/>
            <person name="Swart E.C."/>
            <person name="Gosai S."/>
            <person name="Prabakaran S."/>
            <person name="Witkowska E."/>
            <person name="Larue G.E."/>
            <person name="Fisher S."/>
            <person name="Freeman R.M."/>
            <person name="Gunawardena J."/>
            <person name="Chu W."/>
            <person name="Stover N.A."/>
            <person name="Gregory B.D."/>
            <person name="Nowacki M."/>
            <person name="Derisi J."/>
            <person name="Roy S.W."/>
            <person name="Marshall W.F."/>
            <person name="Sood P."/>
        </authorList>
    </citation>
    <scope>NUCLEOTIDE SEQUENCE [LARGE SCALE GENOMIC DNA]</scope>
    <source>
        <strain evidence="16">WM001</strain>
    </source>
</reference>
<sequence length="439" mass="51085">MGCWKSREQNLIVVQPSERTRRKSKHGEVHLEYNEELYIVNDNISDLYDIIKPLAKGKYGLVQLATSKLTGKQVAVKVQIQENEKAITDELSTIKKLDHPNIIKYIELFRDKKYIYIVMEYCSGGELLGNSTTPYPESFVCEIMFKLLHAISHMHSLNVCHRDIKVENCLLDSQGDVKLIDFGFSCNYIPGHKLKGIVGTPFYMAPEVFTDEYSGPECDVWSLGVLMHILLLGVPPFDAKSKTEVIQRIKTCKVPFSSKEFLSLSPESQNLLKNMLQKDPSKRISCRDALKTEFFNKIKRTHEIPNDIESQLVNSQKVYDFQYIILTICLMILPDDIFNSNKEYFRIMDSSHTGFIYLKSTSNELEYPERISYTDFLIYMMKNEIIQQCFPVIYKACEKERVFSKEKLRQFLMRRGLYIPENFLKTEIGCYEDFLLLFN</sequence>
<evidence type="ECO:0000313" key="17">
    <source>
        <dbReference type="Proteomes" id="UP000187209"/>
    </source>
</evidence>
<evidence type="ECO:0000256" key="14">
    <source>
        <dbReference type="ARBA" id="ARBA00048679"/>
    </source>
</evidence>
<comment type="subunit">
    <text evidence="2">Monomer.</text>
</comment>
<dbReference type="CDD" id="cd05117">
    <property type="entry name" value="STKc_CAMK"/>
    <property type="match status" value="1"/>
</dbReference>
<evidence type="ECO:0000256" key="3">
    <source>
        <dbReference type="ARBA" id="ARBA00012513"/>
    </source>
</evidence>
<comment type="caution">
    <text evidence="16">The sequence shown here is derived from an EMBL/GenBank/DDBJ whole genome shotgun (WGS) entry which is preliminary data.</text>
</comment>
<dbReference type="PROSITE" id="PS00108">
    <property type="entry name" value="PROTEIN_KINASE_ST"/>
    <property type="match status" value="1"/>
</dbReference>
<comment type="cofactor">
    <cofactor evidence="1">
        <name>Mg(2+)</name>
        <dbReference type="ChEBI" id="CHEBI:18420"/>
    </cofactor>
</comment>
<evidence type="ECO:0000256" key="8">
    <source>
        <dbReference type="ARBA" id="ARBA00022741"/>
    </source>
</evidence>
<evidence type="ECO:0000313" key="16">
    <source>
        <dbReference type="EMBL" id="OMJ94887.1"/>
    </source>
</evidence>
<keyword evidence="6" id="KW-0479">Metal-binding</keyword>
<evidence type="ECO:0000256" key="11">
    <source>
        <dbReference type="ARBA" id="ARBA00022840"/>
    </source>
</evidence>
<evidence type="ECO:0000256" key="4">
    <source>
        <dbReference type="ARBA" id="ARBA00022527"/>
    </source>
</evidence>
<evidence type="ECO:0000256" key="7">
    <source>
        <dbReference type="ARBA" id="ARBA00022737"/>
    </source>
</evidence>
<evidence type="ECO:0000256" key="5">
    <source>
        <dbReference type="ARBA" id="ARBA00022679"/>
    </source>
</evidence>
<dbReference type="EC" id="2.7.11.1" evidence="3"/>
<dbReference type="InterPro" id="IPR008271">
    <property type="entry name" value="Ser/Thr_kinase_AS"/>
</dbReference>
<dbReference type="OrthoDB" id="6513151at2759"/>
<keyword evidence="4" id="KW-0723">Serine/threonine-protein kinase</keyword>
<keyword evidence="5" id="KW-0808">Transferase</keyword>
<comment type="catalytic activity">
    <reaction evidence="13">
        <text>L-threonyl-[protein] + ATP = O-phospho-L-threonyl-[protein] + ADP + H(+)</text>
        <dbReference type="Rhea" id="RHEA:46608"/>
        <dbReference type="Rhea" id="RHEA-COMP:11060"/>
        <dbReference type="Rhea" id="RHEA-COMP:11605"/>
        <dbReference type="ChEBI" id="CHEBI:15378"/>
        <dbReference type="ChEBI" id="CHEBI:30013"/>
        <dbReference type="ChEBI" id="CHEBI:30616"/>
        <dbReference type="ChEBI" id="CHEBI:61977"/>
        <dbReference type="ChEBI" id="CHEBI:456216"/>
        <dbReference type="EC" id="2.7.11.1"/>
    </reaction>
</comment>
<dbReference type="PANTHER" id="PTHR24349">
    <property type="entry name" value="SERINE/THREONINE-PROTEIN KINASE"/>
    <property type="match status" value="1"/>
</dbReference>
<keyword evidence="10" id="KW-0106">Calcium</keyword>